<reference evidence="1 2" key="1">
    <citation type="journal article" date="2015" name="Genome Announc.">
        <title>Expanding the biotechnology potential of lactobacilli through comparative genomics of 213 strains and associated genera.</title>
        <authorList>
            <person name="Sun Z."/>
            <person name="Harris H.M."/>
            <person name="McCann A."/>
            <person name="Guo C."/>
            <person name="Argimon S."/>
            <person name="Zhang W."/>
            <person name="Yang X."/>
            <person name="Jeffery I.B."/>
            <person name="Cooney J.C."/>
            <person name="Kagawa T.F."/>
            <person name="Liu W."/>
            <person name="Song Y."/>
            <person name="Salvetti E."/>
            <person name="Wrobel A."/>
            <person name="Rasinkangas P."/>
            <person name="Parkhill J."/>
            <person name="Rea M.C."/>
            <person name="O'Sullivan O."/>
            <person name="Ritari J."/>
            <person name="Douillard F.P."/>
            <person name="Paul Ross R."/>
            <person name="Yang R."/>
            <person name="Briner A.E."/>
            <person name="Felis G.E."/>
            <person name="de Vos W.M."/>
            <person name="Barrangou R."/>
            <person name="Klaenhammer T.R."/>
            <person name="Caufield P.W."/>
            <person name="Cui Y."/>
            <person name="Zhang H."/>
            <person name="O'Toole P.W."/>
        </authorList>
    </citation>
    <scope>NUCLEOTIDE SEQUENCE [LARGE SCALE GENOMIC DNA]</scope>
    <source>
        <strain evidence="1 2">DSM 13343</strain>
    </source>
</reference>
<evidence type="ECO:0000313" key="1">
    <source>
        <dbReference type="EMBL" id="KRL36599.1"/>
    </source>
</evidence>
<gene>
    <name evidence="1" type="ORF">FD01_GL002984</name>
</gene>
<accession>A0A0R1PVK6</accession>
<sequence>MQGEINGPILGIDTITTIKGTKSAVVRVMKIHIDAENIDWAQTPEPNPDIAMVAFSQLFYLPLELGTRVTISGPVQLRQALPPSAEKQLQAQVQKANNRLKQTLRQWLKRNHYDALSTEINTLLARFLSEQLNLKDFYQELQTVLLDSDENPTPHIDKLRHAMHPLLESRWQLTRDAPTALWFEQAENIEMQDSLEETDDGPLGVIRLDQGSLEEKWAQWLAKMKATK</sequence>
<comment type="caution">
    <text evidence="1">The sequence shown here is derived from an EMBL/GenBank/DDBJ whole genome shotgun (WGS) entry which is preliminary data.</text>
</comment>
<dbReference type="OrthoDB" id="2332922at2"/>
<dbReference type="EMBL" id="AZEU01000332">
    <property type="protein sequence ID" value="KRL36599.1"/>
    <property type="molecule type" value="Genomic_DNA"/>
</dbReference>
<name>A0A0R1PVK6_9LACO</name>
<protein>
    <submittedName>
        <fullName evidence="1">Uncharacterized protein</fullName>
    </submittedName>
</protein>
<dbReference type="RefSeq" id="WP_054717846.1">
    <property type="nucleotide sequence ID" value="NZ_AZEU01000332.1"/>
</dbReference>
<dbReference type="AlphaFoldDB" id="A0A0R1PVK6"/>
<keyword evidence="2" id="KW-1185">Reference proteome</keyword>
<dbReference type="PATRIC" id="fig|1423769.4.peg.3220"/>
<proteinExistence type="predicted"/>
<organism evidence="1 2">
    <name type="scientific">Lacticaseibacillus manihotivorans DSM 13343 = JCM 12514</name>
    <dbReference type="NCBI Taxonomy" id="1423769"/>
    <lineage>
        <taxon>Bacteria</taxon>
        <taxon>Bacillati</taxon>
        <taxon>Bacillota</taxon>
        <taxon>Bacilli</taxon>
        <taxon>Lactobacillales</taxon>
        <taxon>Lactobacillaceae</taxon>
        <taxon>Lacticaseibacillus</taxon>
    </lineage>
</organism>
<evidence type="ECO:0000313" key="2">
    <source>
        <dbReference type="Proteomes" id="UP000051790"/>
    </source>
</evidence>
<dbReference type="Proteomes" id="UP000051790">
    <property type="component" value="Unassembled WGS sequence"/>
</dbReference>